<proteinExistence type="predicted"/>
<keyword evidence="4" id="KW-1185">Reference proteome</keyword>
<dbReference type="EMBL" id="MRTP01000014">
    <property type="protein sequence ID" value="OMF49388.1"/>
    <property type="molecule type" value="Genomic_DNA"/>
</dbReference>
<dbReference type="STRING" id="297318.BK138_29715"/>
<evidence type="ECO:0000313" key="4">
    <source>
        <dbReference type="Proteomes" id="UP000187172"/>
    </source>
</evidence>
<evidence type="ECO:0000313" key="3">
    <source>
        <dbReference type="EMBL" id="OMF49388.1"/>
    </source>
</evidence>
<comment type="caution">
    <text evidence="3">The sequence shown here is derived from an EMBL/GenBank/DDBJ whole genome shotgun (WGS) entry which is preliminary data.</text>
</comment>
<gene>
    <name evidence="3" type="ORF">BK138_29715</name>
</gene>
<feature type="signal peptide" evidence="1">
    <location>
        <begin position="1"/>
        <end position="29"/>
    </location>
</feature>
<evidence type="ECO:0000256" key="1">
    <source>
        <dbReference type="SAM" id="SignalP"/>
    </source>
</evidence>
<evidence type="ECO:0000259" key="2">
    <source>
        <dbReference type="Pfam" id="PF18989"/>
    </source>
</evidence>
<accession>A0A1R1EC36</accession>
<protein>
    <recommendedName>
        <fullName evidence="2">DUF5722 domain-containing protein</fullName>
    </recommendedName>
</protein>
<organism evidence="3 4">
    <name type="scientific">Paenibacillus rhizosphaerae</name>
    <dbReference type="NCBI Taxonomy" id="297318"/>
    <lineage>
        <taxon>Bacteria</taxon>
        <taxon>Bacillati</taxon>
        <taxon>Bacillota</taxon>
        <taxon>Bacilli</taxon>
        <taxon>Bacillales</taxon>
        <taxon>Paenibacillaceae</taxon>
        <taxon>Paenibacillus</taxon>
    </lineage>
</organism>
<sequence>MRKRIKFASAAIAAALLLQLFLTFATAFAGFYESELQQSSHVSSGQEFYPIKVINDFNTPADVATWQAGVNSKSVNYAATIANAPLIPFEGAGCLEQVPENVKVYEWRTISRDFTEPLDLSGQHYLAFAANSWGWQPDGYFMKIRLHSGASVFESVAKITYDRWNHIFIDISSWEKRGAITKMEISFMQNFDLEGVAPGAPGYNYWDGRFQLDYIIATNTLDMRFSRDGDSEGFTAHQGSLAVAGGKANFAIEGAGAYIASPDLMIDASSMNGLKVSMDNLTSASKLKVAWITESDTSWNDVKSKEFNVVPNGTSQSIDINMSDMAGWSGTIKQFRIFAPAESGSFAIDDIRFKKFPPIYSGKITTSAINDSLGITIAGIVNAEYVKQHANDDLVLFELPTYADPANLSGLTPLDEQDMAAKFSFDISLKDGDHNRLYSKFAVAFRNNAGGLTLADAPHYITNAEKLAPNQEPFPKAKSIKGLQVQMTDDAEDLGVSHAAINVRYDTMLYLANSNPDNTIRYVVDGETFFFKKSTVLSLDSQIKSLSDNGTIISLILIMNRDLRADTPNKYLIHPDSQPGGLVYALNTQNEIGVKYVKAVTEFLAERYSRPDEAYGKAVNFIVGNEVGQNQIWNNMGPKTVDNYVREYVQTLRLIDTIVRSHYANARSYVSLDHFWYEDLSSDSLWKYDNKVIVNMINEMSHNEGNFSWNIAFHPYPEDLANPRFWNDTTTTNDFNTKRITIKNLQVLVDYLKQQEFLNNGQIRRIILSEQGFNSMANTEEDQLVQAAAYAYAYYKIKFLDGIDSFILHRHVDHEGEFGLKLGLWKVLPGSANNPLEHKKMYDVFKYIDTNQSLAMTDFAKSVIGVADWESVIPGFDPSKLADRTIPAVNGVSFVKKGNTPLQLEGFEKGTGGWQAADNAQSIETTDQYAYSGTHSLQVKFNDYSALNWKGADVRFQHPLNVKSAPNLTMAIKIPDANANKAYYAKVKVYSGDKITEGTAVLDPLNWNHVSLNLKDWSGAGAIDRIKVWVRSTSPTGWKGSFLVDDVGFHKTVAPVGGYRNFDLETKLLSPKLEPGAQIEVKVTNHDEKTMNGEITVSGDGSIVFGRSTLKTGGIKTGESKTFILTVSAYTSPSAGAVKASFTYQERTFSKILATVTNTNEDNLPANEELLYNFEGSTQRWQAGGNVSSVSVVEWFPNGPTKPRLGSYALNAKSDDVPGTTWRTLSVTPDKPIDLSGAEDFFYHINSYGGLSGATYESKVTLYSGTESITSTSLMSADQWNRIDIRIADWALRNQVTKIEISFRGVSFPQIPNDSNWTPEFQLDYIGYTKVATAN</sequence>
<name>A0A1R1EC36_9BACL</name>
<reference evidence="3 4" key="1">
    <citation type="submission" date="2016-11" db="EMBL/GenBank/DDBJ databases">
        <title>Paenibacillus species isolates.</title>
        <authorList>
            <person name="Beno S.M."/>
        </authorList>
    </citation>
    <scope>NUCLEOTIDE SEQUENCE [LARGE SCALE GENOMIC DNA]</scope>
    <source>
        <strain evidence="3 4">FSL R5-0378</strain>
    </source>
</reference>
<dbReference type="InterPro" id="IPR017853">
    <property type="entry name" value="GH"/>
</dbReference>
<dbReference type="Pfam" id="PF18989">
    <property type="entry name" value="DUF5722"/>
    <property type="match status" value="1"/>
</dbReference>
<keyword evidence="1" id="KW-0732">Signal</keyword>
<feature type="domain" description="DUF5722" evidence="2">
    <location>
        <begin position="473"/>
        <end position="872"/>
    </location>
</feature>
<dbReference type="SUPFAM" id="SSF51445">
    <property type="entry name" value="(Trans)glycosidases"/>
    <property type="match status" value="1"/>
</dbReference>
<dbReference type="Gene3D" id="3.20.20.80">
    <property type="entry name" value="Glycosidases"/>
    <property type="match status" value="1"/>
</dbReference>
<dbReference type="Proteomes" id="UP000187172">
    <property type="component" value="Unassembled WGS sequence"/>
</dbReference>
<feature type="chain" id="PRO_5038580025" description="DUF5722 domain-containing protein" evidence="1">
    <location>
        <begin position="30"/>
        <end position="1335"/>
    </location>
</feature>
<dbReference type="InterPro" id="IPR043780">
    <property type="entry name" value="DUF5722"/>
</dbReference>
<dbReference type="RefSeq" id="WP_076175261.1">
    <property type="nucleotide sequence ID" value="NZ_MRTP01000014.1"/>
</dbReference>
<dbReference type="Gene3D" id="2.60.120.260">
    <property type="entry name" value="Galactose-binding domain-like"/>
    <property type="match status" value="2"/>
</dbReference>